<dbReference type="AlphaFoldDB" id="A0A1M5URK1"/>
<dbReference type="STRING" id="947013.SAMN04488109_4847"/>
<feature type="transmembrane region" description="Helical" evidence="1">
    <location>
        <begin position="64"/>
        <end position="84"/>
    </location>
</feature>
<dbReference type="PANTHER" id="PTHR37305">
    <property type="entry name" value="INTEGRAL MEMBRANE PROTEIN-RELATED"/>
    <property type="match status" value="1"/>
</dbReference>
<feature type="transmembrane region" description="Helical" evidence="1">
    <location>
        <begin position="183"/>
        <end position="203"/>
    </location>
</feature>
<gene>
    <name evidence="2" type="ORF">SAMN04488109_4847</name>
</gene>
<organism evidence="2 3">
    <name type="scientific">Chryseolinea serpens</name>
    <dbReference type="NCBI Taxonomy" id="947013"/>
    <lineage>
        <taxon>Bacteria</taxon>
        <taxon>Pseudomonadati</taxon>
        <taxon>Bacteroidota</taxon>
        <taxon>Cytophagia</taxon>
        <taxon>Cytophagales</taxon>
        <taxon>Fulvivirgaceae</taxon>
        <taxon>Chryseolinea</taxon>
    </lineage>
</organism>
<protein>
    <recommendedName>
        <fullName evidence="4">ABC-2 family transporter protein</fullName>
    </recommendedName>
</protein>
<dbReference type="OrthoDB" id="5946463at2"/>
<keyword evidence="1" id="KW-1133">Transmembrane helix</keyword>
<accession>A0A1M5URK1</accession>
<keyword evidence="1" id="KW-0812">Transmembrane</keyword>
<dbReference type="Pfam" id="PF12730">
    <property type="entry name" value="ABC2_membrane_4"/>
    <property type="match status" value="1"/>
</dbReference>
<proteinExistence type="predicted"/>
<feature type="transmembrane region" description="Helical" evidence="1">
    <location>
        <begin position="104"/>
        <end position="123"/>
    </location>
</feature>
<evidence type="ECO:0000256" key="1">
    <source>
        <dbReference type="SAM" id="Phobius"/>
    </source>
</evidence>
<dbReference type="PANTHER" id="PTHR37305:SF1">
    <property type="entry name" value="MEMBRANE PROTEIN"/>
    <property type="match status" value="1"/>
</dbReference>
<name>A0A1M5URK1_9BACT</name>
<feature type="transmembrane region" description="Helical" evidence="1">
    <location>
        <begin position="160"/>
        <end position="176"/>
    </location>
</feature>
<sequence>MAHAFVASLQSEWLKKKGSLASWMVVTGAFFTPTIIIIARLVYHERLPALYASDGFWRLLWKNAWESMAIFLLPLGVMLATSLIAQLEYKNNTWKQLHTTPLPFTVIFFSKFTVIAAMMLQFLILFNLGIWLAGVIPQIIIPGVPWPGAIPYDYFLREDVFYFIDCLPIIALQYLLSLHYRNFLVSIGCGFIFWIGALGTLSWKYGFLFPYTYCMFNYLKAGVETKAAVPPVNIHGMAIGYFLIFTVAGYYLYIKKKDKG</sequence>
<feature type="transmembrane region" description="Helical" evidence="1">
    <location>
        <begin position="234"/>
        <end position="254"/>
    </location>
</feature>
<dbReference type="EMBL" id="FQWQ01000003">
    <property type="protein sequence ID" value="SHH65343.1"/>
    <property type="molecule type" value="Genomic_DNA"/>
</dbReference>
<dbReference type="Proteomes" id="UP000184212">
    <property type="component" value="Unassembled WGS sequence"/>
</dbReference>
<evidence type="ECO:0000313" key="3">
    <source>
        <dbReference type="Proteomes" id="UP000184212"/>
    </source>
</evidence>
<evidence type="ECO:0008006" key="4">
    <source>
        <dbReference type="Google" id="ProtNLM"/>
    </source>
</evidence>
<dbReference type="CDD" id="cd21809">
    <property type="entry name" value="ABC-2_lan_permease-like"/>
    <property type="match status" value="1"/>
</dbReference>
<evidence type="ECO:0000313" key="2">
    <source>
        <dbReference type="EMBL" id="SHH65343.1"/>
    </source>
</evidence>
<keyword evidence="1" id="KW-0472">Membrane</keyword>
<feature type="transmembrane region" description="Helical" evidence="1">
    <location>
        <begin position="20"/>
        <end position="43"/>
    </location>
</feature>
<keyword evidence="3" id="KW-1185">Reference proteome</keyword>
<reference evidence="2 3" key="1">
    <citation type="submission" date="2016-11" db="EMBL/GenBank/DDBJ databases">
        <authorList>
            <person name="Jaros S."/>
            <person name="Januszkiewicz K."/>
            <person name="Wedrychowicz H."/>
        </authorList>
    </citation>
    <scope>NUCLEOTIDE SEQUENCE [LARGE SCALE GENOMIC DNA]</scope>
    <source>
        <strain evidence="2 3">DSM 24574</strain>
    </source>
</reference>
<dbReference type="RefSeq" id="WP_073139257.1">
    <property type="nucleotide sequence ID" value="NZ_FQWQ01000003.1"/>
</dbReference>
<feature type="transmembrane region" description="Helical" evidence="1">
    <location>
        <begin position="130"/>
        <end position="148"/>
    </location>
</feature>